<reference evidence="1 2" key="1">
    <citation type="submission" date="2020-02" db="EMBL/GenBank/DDBJ databases">
        <title>Draft genome sequence of Haematococcus lacustris strain NIES-144.</title>
        <authorList>
            <person name="Morimoto D."/>
            <person name="Nakagawa S."/>
            <person name="Yoshida T."/>
            <person name="Sawayama S."/>
        </authorList>
    </citation>
    <scope>NUCLEOTIDE SEQUENCE [LARGE SCALE GENOMIC DNA]</scope>
    <source>
        <strain evidence="1 2">NIES-144</strain>
    </source>
</reference>
<evidence type="ECO:0000313" key="2">
    <source>
        <dbReference type="Proteomes" id="UP000485058"/>
    </source>
</evidence>
<evidence type="ECO:0000313" key="1">
    <source>
        <dbReference type="EMBL" id="GFH10196.1"/>
    </source>
</evidence>
<keyword evidence="2" id="KW-1185">Reference proteome</keyword>
<accession>A0A699YTC6</accession>
<gene>
    <name evidence="1" type="ORF">HaLaN_05467</name>
</gene>
<sequence length="91" mass="9597">MLLLICLGVTLSVDTEFSVQAHAFRPVPSWSPLGRPGWKTPQPRPHSTCAAHPVDGPTALEGSAAGLRLSVGSRHGMTRLYLKAALGGVIQ</sequence>
<protein>
    <submittedName>
        <fullName evidence="1">Uncharacterized protein</fullName>
    </submittedName>
</protein>
<dbReference type="EMBL" id="BLLF01000295">
    <property type="protein sequence ID" value="GFH10196.1"/>
    <property type="molecule type" value="Genomic_DNA"/>
</dbReference>
<name>A0A699YTC6_HAELA</name>
<organism evidence="1 2">
    <name type="scientific">Haematococcus lacustris</name>
    <name type="common">Green alga</name>
    <name type="synonym">Haematococcus pluvialis</name>
    <dbReference type="NCBI Taxonomy" id="44745"/>
    <lineage>
        <taxon>Eukaryota</taxon>
        <taxon>Viridiplantae</taxon>
        <taxon>Chlorophyta</taxon>
        <taxon>core chlorophytes</taxon>
        <taxon>Chlorophyceae</taxon>
        <taxon>CS clade</taxon>
        <taxon>Chlamydomonadales</taxon>
        <taxon>Haematococcaceae</taxon>
        <taxon>Haematococcus</taxon>
    </lineage>
</organism>
<proteinExistence type="predicted"/>
<comment type="caution">
    <text evidence="1">The sequence shown here is derived from an EMBL/GenBank/DDBJ whole genome shotgun (WGS) entry which is preliminary data.</text>
</comment>
<dbReference type="Proteomes" id="UP000485058">
    <property type="component" value="Unassembled WGS sequence"/>
</dbReference>
<dbReference type="AlphaFoldDB" id="A0A699YTC6"/>